<dbReference type="PANTHER" id="PTHR30349">
    <property type="entry name" value="PHAGE INTEGRASE-RELATED"/>
    <property type="match status" value="1"/>
</dbReference>
<evidence type="ECO:0000256" key="6">
    <source>
        <dbReference type="ARBA" id="ARBA00023125"/>
    </source>
</evidence>
<dbReference type="Pfam" id="PF00589">
    <property type="entry name" value="Phage_integrase"/>
    <property type="match status" value="1"/>
</dbReference>
<dbReference type="InterPro" id="IPR002104">
    <property type="entry name" value="Integrase_catalytic"/>
</dbReference>
<evidence type="ECO:0000259" key="11">
    <source>
        <dbReference type="PROSITE" id="PS51900"/>
    </source>
</evidence>
<dbReference type="RefSeq" id="WP_307355018.1">
    <property type="nucleotide sequence ID" value="NZ_BAAACJ010000025.1"/>
</dbReference>
<evidence type="ECO:0000256" key="3">
    <source>
        <dbReference type="ARBA" id="ARBA00022618"/>
    </source>
</evidence>
<keyword evidence="5" id="KW-0229">DNA integration</keyword>
<keyword evidence="13" id="KW-1185">Reference proteome</keyword>
<evidence type="ECO:0000256" key="9">
    <source>
        <dbReference type="PROSITE-ProRule" id="PRU01248"/>
    </source>
</evidence>
<dbReference type="PANTHER" id="PTHR30349:SF77">
    <property type="entry name" value="TYROSINE RECOMBINASE XERC"/>
    <property type="match status" value="1"/>
</dbReference>
<protein>
    <submittedName>
        <fullName evidence="12">Site-specific recombinase XerD</fullName>
    </submittedName>
</protein>
<evidence type="ECO:0000256" key="8">
    <source>
        <dbReference type="ARBA" id="ARBA00023306"/>
    </source>
</evidence>
<dbReference type="PROSITE" id="PS51900">
    <property type="entry name" value="CB"/>
    <property type="match status" value="1"/>
</dbReference>
<evidence type="ECO:0000256" key="5">
    <source>
        <dbReference type="ARBA" id="ARBA00022908"/>
    </source>
</evidence>
<keyword evidence="3" id="KW-0132">Cell division</keyword>
<evidence type="ECO:0000313" key="13">
    <source>
        <dbReference type="Proteomes" id="UP001224418"/>
    </source>
</evidence>
<dbReference type="Gene3D" id="1.10.443.10">
    <property type="entry name" value="Intergrase catalytic core"/>
    <property type="match status" value="1"/>
</dbReference>
<name>A0ABU0JP42_HATLI</name>
<dbReference type="Proteomes" id="UP001224418">
    <property type="component" value="Unassembled WGS sequence"/>
</dbReference>
<evidence type="ECO:0000259" key="10">
    <source>
        <dbReference type="PROSITE" id="PS51898"/>
    </source>
</evidence>
<keyword evidence="2" id="KW-0963">Cytoplasm</keyword>
<dbReference type="PROSITE" id="PS51898">
    <property type="entry name" value="TYR_RECOMBINASE"/>
    <property type="match status" value="1"/>
</dbReference>
<feature type="domain" description="Tyr recombinase" evidence="10">
    <location>
        <begin position="139"/>
        <end position="325"/>
    </location>
</feature>
<evidence type="ECO:0000256" key="1">
    <source>
        <dbReference type="ARBA" id="ARBA00004496"/>
    </source>
</evidence>
<accession>A0ABU0JP42</accession>
<keyword evidence="4" id="KW-0159">Chromosome partition</keyword>
<dbReference type="InterPro" id="IPR050090">
    <property type="entry name" value="Tyrosine_recombinase_XerCD"/>
</dbReference>
<dbReference type="InterPro" id="IPR013762">
    <property type="entry name" value="Integrase-like_cat_sf"/>
</dbReference>
<evidence type="ECO:0000256" key="2">
    <source>
        <dbReference type="ARBA" id="ARBA00022490"/>
    </source>
</evidence>
<dbReference type="InterPro" id="IPR044068">
    <property type="entry name" value="CB"/>
</dbReference>
<dbReference type="InterPro" id="IPR011010">
    <property type="entry name" value="DNA_brk_join_enz"/>
</dbReference>
<evidence type="ECO:0000313" key="12">
    <source>
        <dbReference type="EMBL" id="MDQ0478830.1"/>
    </source>
</evidence>
<dbReference type="EMBL" id="JAUSWN010000003">
    <property type="protein sequence ID" value="MDQ0478830.1"/>
    <property type="molecule type" value="Genomic_DNA"/>
</dbReference>
<comment type="subcellular location">
    <subcellularLocation>
        <location evidence="1">Cytoplasm</location>
    </subcellularLocation>
</comment>
<comment type="caution">
    <text evidence="12">The sequence shown here is derived from an EMBL/GenBank/DDBJ whole genome shotgun (WGS) entry which is preliminary data.</text>
</comment>
<feature type="domain" description="Core-binding (CB)" evidence="11">
    <location>
        <begin position="11"/>
        <end position="117"/>
    </location>
</feature>
<dbReference type="SUPFAM" id="SSF56349">
    <property type="entry name" value="DNA breaking-rejoining enzymes"/>
    <property type="match status" value="1"/>
</dbReference>
<gene>
    <name evidence="12" type="ORF">QOZ93_000558</name>
</gene>
<organism evidence="12 13">
    <name type="scientific">Hathewaya limosa</name>
    <name type="common">Clostridium limosum</name>
    <dbReference type="NCBI Taxonomy" id="1536"/>
    <lineage>
        <taxon>Bacteria</taxon>
        <taxon>Bacillati</taxon>
        <taxon>Bacillota</taxon>
        <taxon>Clostridia</taxon>
        <taxon>Eubacteriales</taxon>
        <taxon>Clostridiaceae</taxon>
        <taxon>Hathewaya</taxon>
    </lineage>
</organism>
<keyword evidence="7" id="KW-0233">DNA recombination</keyword>
<evidence type="ECO:0000256" key="7">
    <source>
        <dbReference type="ARBA" id="ARBA00023172"/>
    </source>
</evidence>
<proteinExistence type="predicted"/>
<keyword evidence="6 9" id="KW-0238">DNA-binding</keyword>
<keyword evidence="8" id="KW-0131">Cell cycle</keyword>
<dbReference type="Gene3D" id="1.10.150.130">
    <property type="match status" value="1"/>
</dbReference>
<reference evidence="12 13" key="1">
    <citation type="submission" date="2023-07" db="EMBL/GenBank/DDBJ databases">
        <title>Genomic Encyclopedia of Type Strains, Phase IV (KMG-IV): sequencing the most valuable type-strain genomes for metagenomic binning, comparative biology and taxonomic classification.</title>
        <authorList>
            <person name="Goeker M."/>
        </authorList>
    </citation>
    <scope>NUCLEOTIDE SEQUENCE [LARGE SCALE GENOMIC DNA]</scope>
    <source>
        <strain evidence="12 13">DSM 1400</strain>
    </source>
</reference>
<dbReference type="InterPro" id="IPR010998">
    <property type="entry name" value="Integrase_recombinase_N"/>
</dbReference>
<evidence type="ECO:0000256" key="4">
    <source>
        <dbReference type="ARBA" id="ARBA00022829"/>
    </source>
</evidence>
<sequence length="334" mass="38446">MKTLYNTILNKDYPRLLKDFLNYSLSVKGLSPNTIKGYASDLTLFIKYLIFINETCENKKLDFNNIDIMKFDENILLSADLNAIISFISFTEISLENSNYARARKVSSLKAFFKYLYDIKEILSINPCENLQVPKIPKRHPIYLTLDESKALLDAVTANGGKNTERDYCIITLFLNCGLRLSELCSISLSKIKDDKLKVIGKGNKERVIYLNKACLKAIEYYMPIRNAQIDNIPEEYKDALFISSKKMRISERTVERIVKKYVKLAGLDYDVLTPHKLRHTAATLMYKYGKVDLRSIQSILGHESISTTEIYTHIDEEDLREAVYANPLNLEEN</sequence>